<evidence type="ECO:0000313" key="2">
    <source>
        <dbReference type="EMBL" id="CAF1021576.1"/>
    </source>
</evidence>
<evidence type="ECO:0000313" key="3">
    <source>
        <dbReference type="EMBL" id="CAF1078071.1"/>
    </source>
</evidence>
<dbReference type="InterPro" id="IPR001810">
    <property type="entry name" value="F-box_dom"/>
</dbReference>
<gene>
    <name evidence="3" type="ORF">GPM918_LOCUS17627</name>
    <name evidence="2" type="ORF">OVA965_LOCUS15530</name>
    <name evidence="5" type="ORF">SRO942_LOCUS17624</name>
    <name evidence="4" type="ORF">TMI583_LOCUS15538</name>
</gene>
<dbReference type="Gene3D" id="1.20.1280.50">
    <property type="match status" value="1"/>
</dbReference>
<accession>A0A814MED3</accession>
<feature type="domain" description="F-box" evidence="1">
    <location>
        <begin position="58"/>
        <end position="93"/>
    </location>
</feature>
<dbReference type="Proteomes" id="UP000681722">
    <property type="component" value="Unassembled WGS sequence"/>
</dbReference>
<protein>
    <recommendedName>
        <fullName evidence="1">F-box domain-containing protein</fullName>
    </recommendedName>
</protein>
<dbReference type="SUPFAM" id="SSF81383">
    <property type="entry name" value="F-box domain"/>
    <property type="match status" value="1"/>
</dbReference>
<sequence length="166" mass="18954">MIRQGKHHRLIMMWIKLPIENGSGCDTTNLNEATTEQKPVSEDSQLFGCMDSGAFLDVIPNVLTFLDVKGLVQLAQTCRFWRHRVYSDLRLWTVVELPYVGRMESGDYLRYHPTEVIEAGLWSMVLPPEDPNALETVLSQMSSSDESIGRFQQTQKVDEEVTVSEF</sequence>
<organism evidence="3 6">
    <name type="scientific">Didymodactylos carnosus</name>
    <dbReference type="NCBI Taxonomy" id="1234261"/>
    <lineage>
        <taxon>Eukaryota</taxon>
        <taxon>Metazoa</taxon>
        <taxon>Spiralia</taxon>
        <taxon>Gnathifera</taxon>
        <taxon>Rotifera</taxon>
        <taxon>Eurotatoria</taxon>
        <taxon>Bdelloidea</taxon>
        <taxon>Philodinida</taxon>
        <taxon>Philodinidae</taxon>
        <taxon>Didymodactylos</taxon>
    </lineage>
</organism>
<dbReference type="EMBL" id="CAJNOQ010004891">
    <property type="protein sequence ID" value="CAF1078071.1"/>
    <property type="molecule type" value="Genomic_DNA"/>
</dbReference>
<reference evidence="3" key="1">
    <citation type="submission" date="2021-02" db="EMBL/GenBank/DDBJ databases">
        <authorList>
            <person name="Nowell W R."/>
        </authorList>
    </citation>
    <scope>NUCLEOTIDE SEQUENCE</scope>
</reference>
<dbReference type="EMBL" id="CAJOBA010007017">
    <property type="protein sequence ID" value="CAF3790208.1"/>
    <property type="molecule type" value="Genomic_DNA"/>
</dbReference>
<dbReference type="Proteomes" id="UP000663829">
    <property type="component" value="Unassembled WGS sequence"/>
</dbReference>
<dbReference type="OrthoDB" id="9999935at2759"/>
<comment type="caution">
    <text evidence="3">The sequence shown here is derived from an EMBL/GenBank/DDBJ whole genome shotgun (WGS) entry which is preliminary data.</text>
</comment>
<evidence type="ECO:0000313" key="5">
    <source>
        <dbReference type="EMBL" id="CAF3844313.1"/>
    </source>
</evidence>
<evidence type="ECO:0000313" key="6">
    <source>
        <dbReference type="Proteomes" id="UP000663829"/>
    </source>
</evidence>
<dbReference type="InterPro" id="IPR036047">
    <property type="entry name" value="F-box-like_dom_sf"/>
</dbReference>
<name>A0A814MED3_9BILA</name>
<dbReference type="EMBL" id="CAJNOK010007007">
    <property type="protein sequence ID" value="CAF1021576.1"/>
    <property type="molecule type" value="Genomic_DNA"/>
</dbReference>
<dbReference type="EMBL" id="CAJOBC010004891">
    <property type="protein sequence ID" value="CAF3844313.1"/>
    <property type="molecule type" value="Genomic_DNA"/>
</dbReference>
<evidence type="ECO:0000259" key="1">
    <source>
        <dbReference type="Pfam" id="PF12937"/>
    </source>
</evidence>
<dbReference type="Proteomes" id="UP000677228">
    <property type="component" value="Unassembled WGS sequence"/>
</dbReference>
<dbReference type="Pfam" id="PF12937">
    <property type="entry name" value="F-box-like"/>
    <property type="match status" value="1"/>
</dbReference>
<evidence type="ECO:0000313" key="4">
    <source>
        <dbReference type="EMBL" id="CAF3790208.1"/>
    </source>
</evidence>
<dbReference type="AlphaFoldDB" id="A0A814MED3"/>
<keyword evidence="6" id="KW-1185">Reference proteome</keyword>
<dbReference type="Proteomes" id="UP000682733">
    <property type="component" value="Unassembled WGS sequence"/>
</dbReference>
<proteinExistence type="predicted"/>